<reference evidence="6 7" key="1">
    <citation type="submission" date="2016-06" db="EMBL/GenBank/DDBJ databases">
        <title>Genome sequence of endosymbiont of Candidatus Endolucinida thiodiazotropha.</title>
        <authorList>
            <person name="Poehlein A."/>
            <person name="Koenig S."/>
            <person name="Heiden S.E."/>
            <person name="Thuermer A."/>
            <person name="Voget S."/>
            <person name="Daniel R."/>
            <person name="Markert S."/>
            <person name="Gros O."/>
            <person name="Schweder T."/>
        </authorList>
    </citation>
    <scope>NUCLEOTIDE SEQUENCE [LARGE SCALE GENOMIC DNA]</scope>
    <source>
        <strain evidence="6 7">COS</strain>
    </source>
</reference>
<dbReference type="Proteomes" id="UP000094769">
    <property type="component" value="Unassembled WGS sequence"/>
</dbReference>
<feature type="transmembrane region" description="Helical" evidence="4">
    <location>
        <begin position="273"/>
        <end position="293"/>
    </location>
</feature>
<feature type="transmembrane region" description="Helical" evidence="4">
    <location>
        <begin position="12"/>
        <end position="29"/>
    </location>
</feature>
<accession>A0A7Z1AG52</accession>
<feature type="transmembrane region" description="Helical" evidence="4">
    <location>
        <begin position="299"/>
        <end position="325"/>
    </location>
</feature>
<dbReference type="GO" id="GO:0005886">
    <property type="term" value="C:plasma membrane"/>
    <property type="evidence" value="ECO:0007669"/>
    <property type="project" value="TreeGrafter"/>
</dbReference>
<evidence type="ECO:0000256" key="1">
    <source>
        <dbReference type="ARBA" id="ARBA00022692"/>
    </source>
</evidence>
<dbReference type="Pfam" id="PF06779">
    <property type="entry name" value="MFS_4"/>
    <property type="match status" value="1"/>
</dbReference>
<feature type="transmembrane region" description="Helical" evidence="4">
    <location>
        <begin position="366"/>
        <end position="385"/>
    </location>
</feature>
<dbReference type="EMBL" id="MARB01000007">
    <property type="protein sequence ID" value="ODJ88183.1"/>
    <property type="molecule type" value="Genomic_DNA"/>
</dbReference>
<dbReference type="InterPro" id="IPR036259">
    <property type="entry name" value="MFS_trans_sf"/>
</dbReference>
<evidence type="ECO:0000256" key="3">
    <source>
        <dbReference type="ARBA" id="ARBA00023136"/>
    </source>
</evidence>
<dbReference type="AlphaFoldDB" id="A0A7Z1AG52"/>
<evidence type="ECO:0000313" key="7">
    <source>
        <dbReference type="Proteomes" id="UP000094769"/>
    </source>
</evidence>
<keyword evidence="2 4" id="KW-1133">Transmembrane helix</keyword>
<feature type="transmembrane region" description="Helical" evidence="4">
    <location>
        <begin position="212"/>
        <end position="235"/>
    </location>
</feature>
<feature type="transmembrane region" description="Helical" evidence="4">
    <location>
        <begin position="337"/>
        <end position="354"/>
    </location>
</feature>
<evidence type="ECO:0000313" key="6">
    <source>
        <dbReference type="EMBL" id="ODJ88183.1"/>
    </source>
</evidence>
<feature type="transmembrane region" description="Helical" evidence="4">
    <location>
        <begin position="106"/>
        <end position="128"/>
    </location>
</feature>
<dbReference type="RefSeq" id="WP_069123448.1">
    <property type="nucleotide sequence ID" value="NZ_MARB01000007.1"/>
</dbReference>
<feature type="domain" description="Major facilitator superfamily (MFS) profile" evidence="5">
    <location>
        <begin position="9"/>
        <end position="388"/>
    </location>
</feature>
<sequence length="394" mass="42160">MGNQTERLKVLAGGIISLILMLGIARFAYTPLLPIMLEQAGLGLSQGGWLTAVNYLGYLSGAITASLISDLVLKDRLYRIGLIVAVVSTLGMGLTENIWLWSFYRFIAGLSSAAGLLLGSGLILNWLIRHGHRSELGIHFSGVGLGIAFGAIAVELMSHYFDWRGQWLMLSLMGTLMVLPAWAWLPPPDTSQVTRSGKVMVDTPPSRRFLQLFMAAYFCAGAGYVVSATFIVAIIDQLPGLNELGAWSFFILGMAAAPACILWDLVARRTGDLNALLIAFLLQTAGILLPVVAHSPIMAMAGALLFGGTFIGIVSLVLTMAGRYYPTRPAKMMGKMTISYGIAQIVIPAITGVLAERSGSYSDGLYLAAGIMIIGSLLIAGLRLFETKQNSAIL</sequence>
<name>A0A7Z1AG52_9GAMM</name>
<evidence type="ECO:0000259" key="5">
    <source>
        <dbReference type="PROSITE" id="PS50850"/>
    </source>
</evidence>
<dbReference type="OrthoDB" id="9797953at2"/>
<feature type="transmembrane region" description="Helical" evidence="4">
    <location>
        <begin position="80"/>
        <end position="100"/>
    </location>
</feature>
<feature type="transmembrane region" description="Helical" evidence="4">
    <location>
        <begin position="167"/>
        <end position="185"/>
    </location>
</feature>
<organism evidence="6 7">
    <name type="scientific">Candidatus Thiodiazotropha endolucinida</name>
    <dbReference type="NCBI Taxonomy" id="1655433"/>
    <lineage>
        <taxon>Bacteria</taxon>
        <taxon>Pseudomonadati</taxon>
        <taxon>Pseudomonadota</taxon>
        <taxon>Gammaproteobacteria</taxon>
        <taxon>Chromatiales</taxon>
        <taxon>Sedimenticolaceae</taxon>
        <taxon>Candidatus Thiodiazotropha</taxon>
    </lineage>
</organism>
<evidence type="ECO:0000256" key="4">
    <source>
        <dbReference type="SAM" id="Phobius"/>
    </source>
</evidence>
<dbReference type="SUPFAM" id="SSF103473">
    <property type="entry name" value="MFS general substrate transporter"/>
    <property type="match status" value="1"/>
</dbReference>
<dbReference type="PANTHER" id="PTHR23537:SF1">
    <property type="entry name" value="SUGAR TRANSPORTER"/>
    <property type="match status" value="1"/>
</dbReference>
<dbReference type="InterPro" id="IPR010645">
    <property type="entry name" value="MFS_4"/>
</dbReference>
<dbReference type="Gene3D" id="1.20.1250.20">
    <property type="entry name" value="MFS general substrate transporter like domains"/>
    <property type="match status" value="1"/>
</dbReference>
<feature type="transmembrane region" description="Helical" evidence="4">
    <location>
        <begin position="247"/>
        <end position="266"/>
    </location>
</feature>
<comment type="caution">
    <text evidence="6">The sequence shown here is derived from an EMBL/GenBank/DDBJ whole genome shotgun (WGS) entry which is preliminary data.</text>
</comment>
<dbReference type="GO" id="GO:0022857">
    <property type="term" value="F:transmembrane transporter activity"/>
    <property type="evidence" value="ECO:0007669"/>
    <property type="project" value="InterPro"/>
</dbReference>
<dbReference type="InterPro" id="IPR020846">
    <property type="entry name" value="MFS_dom"/>
</dbReference>
<dbReference type="PROSITE" id="PS50850">
    <property type="entry name" value="MFS"/>
    <property type="match status" value="1"/>
</dbReference>
<feature type="transmembrane region" description="Helical" evidence="4">
    <location>
        <begin position="49"/>
        <end position="68"/>
    </location>
</feature>
<proteinExistence type="predicted"/>
<keyword evidence="1 4" id="KW-0812">Transmembrane</keyword>
<dbReference type="PANTHER" id="PTHR23537">
    <property type="match status" value="1"/>
</dbReference>
<keyword evidence="3 4" id="KW-0472">Membrane</keyword>
<feature type="transmembrane region" description="Helical" evidence="4">
    <location>
        <begin position="140"/>
        <end position="161"/>
    </location>
</feature>
<keyword evidence="7" id="KW-1185">Reference proteome</keyword>
<evidence type="ECO:0000256" key="2">
    <source>
        <dbReference type="ARBA" id="ARBA00022989"/>
    </source>
</evidence>
<protein>
    <submittedName>
        <fullName evidence="6">MFS transport protein AraJ</fullName>
    </submittedName>
</protein>
<gene>
    <name evidence="6" type="ORF">CODIS_15960</name>
</gene>